<evidence type="ECO:0000313" key="5">
    <source>
        <dbReference type="Proteomes" id="UP000002457"/>
    </source>
</evidence>
<feature type="domain" description="CBM6" evidence="3">
    <location>
        <begin position="1127"/>
        <end position="1262"/>
    </location>
</feature>
<dbReference type="HOGENOM" id="CLU_264698_0_0_2"/>
<feature type="domain" description="CBM6" evidence="3">
    <location>
        <begin position="493"/>
        <end position="616"/>
    </location>
</feature>
<dbReference type="EMBL" id="CP001338">
    <property type="protein sequence ID" value="ACL17435.1"/>
    <property type="molecule type" value="Genomic_DNA"/>
</dbReference>
<dbReference type="InterPro" id="IPR011050">
    <property type="entry name" value="Pectin_lyase_fold/virulence"/>
</dbReference>
<dbReference type="CAZy" id="CBM6">
    <property type="family name" value="Carbohydrate-Binding Module Family 6"/>
</dbReference>
<dbReference type="InterPro" id="IPR006584">
    <property type="entry name" value="Cellulose-bd_IV"/>
</dbReference>
<dbReference type="InterPro" id="IPR012334">
    <property type="entry name" value="Pectin_lyas_fold"/>
</dbReference>
<dbReference type="SMART" id="SM00606">
    <property type="entry name" value="CBD_IV"/>
    <property type="match status" value="4"/>
</dbReference>
<keyword evidence="1" id="KW-0732">Signal</keyword>
<dbReference type="OrthoDB" id="105642at2157"/>
<accession>B8GDT4</accession>
<evidence type="ECO:0000313" key="4">
    <source>
        <dbReference type="EMBL" id="ACL17435.1"/>
    </source>
</evidence>
<organism evidence="4 5">
    <name type="scientific">Methanosphaerula palustris (strain ATCC BAA-1556 / DSM 19958 / E1-9c)</name>
    <dbReference type="NCBI Taxonomy" id="521011"/>
    <lineage>
        <taxon>Archaea</taxon>
        <taxon>Methanobacteriati</taxon>
        <taxon>Methanobacteriota</taxon>
        <taxon>Stenosarchaea group</taxon>
        <taxon>Methanomicrobia</taxon>
        <taxon>Methanomicrobiales</taxon>
        <taxon>Methanoregulaceae</taxon>
        <taxon>Methanosphaerula</taxon>
    </lineage>
</organism>
<reference evidence="4 5" key="1">
    <citation type="journal article" date="2015" name="Genome Announc.">
        <title>Complete Genome Sequence of Methanosphaerula palustris E1-9CT, a Hydrogenotrophic Methanogen Isolated from a Minerotrophic Fen Peatland.</title>
        <authorList>
            <person name="Cadillo-Quiroz H."/>
            <person name="Browne P."/>
            <person name="Kyrpides N."/>
            <person name="Woyke T."/>
            <person name="Goodwin L."/>
            <person name="Detter C."/>
            <person name="Yavitt J.B."/>
            <person name="Zinder S.H."/>
        </authorList>
    </citation>
    <scope>NUCLEOTIDE SEQUENCE [LARGE SCALE GENOMIC DNA]</scope>
    <source>
        <strain evidence="5">ATCC BAA-1556 / DSM 19958 / E1-9c</strain>
    </source>
</reference>
<feature type="region of interest" description="Disordered" evidence="2">
    <location>
        <begin position="495"/>
        <end position="514"/>
    </location>
</feature>
<evidence type="ECO:0000256" key="2">
    <source>
        <dbReference type="SAM" id="MobiDB-lite"/>
    </source>
</evidence>
<feature type="domain" description="CBM6" evidence="3">
    <location>
        <begin position="831"/>
        <end position="968"/>
    </location>
</feature>
<dbReference type="SUPFAM" id="SSF51126">
    <property type="entry name" value="Pectin lyase-like"/>
    <property type="match status" value="2"/>
</dbReference>
<dbReference type="InterPro" id="IPR008979">
    <property type="entry name" value="Galactose-bd-like_sf"/>
</dbReference>
<name>B8GDT4_METPE</name>
<dbReference type="KEGG" id="mpl:Mpal_2137"/>
<dbReference type="Gene3D" id="2.60.120.260">
    <property type="entry name" value="Galactose-binding domain-like"/>
    <property type="match status" value="4"/>
</dbReference>
<dbReference type="RefSeq" id="WP_012618754.1">
    <property type="nucleotide sequence ID" value="NC_011832.1"/>
</dbReference>
<protein>
    <submittedName>
        <fullName evidence="4">Carbohydrate binding family 6</fullName>
    </submittedName>
</protein>
<dbReference type="GO" id="GO:0030246">
    <property type="term" value="F:carbohydrate binding"/>
    <property type="evidence" value="ECO:0007669"/>
    <property type="project" value="InterPro"/>
</dbReference>
<dbReference type="PANTHER" id="PTHR40469">
    <property type="entry name" value="SECRETED GLYCOSYL HYDROLASE"/>
    <property type="match status" value="1"/>
</dbReference>
<dbReference type="Proteomes" id="UP000002457">
    <property type="component" value="Chromosome"/>
</dbReference>
<feature type="domain" description="CBM6" evidence="3">
    <location>
        <begin position="654"/>
        <end position="791"/>
    </location>
</feature>
<dbReference type="eggNOG" id="arCOG09007">
    <property type="taxonomic scope" value="Archaea"/>
</dbReference>
<proteinExistence type="predicted"/>
<dbReference type="SMART" id="SM00710">
    <property type="entry name" value="PbH1"/>
    <property type="match status" value="5"/>
</dbReference>
<sequence length="1262" mass="134282" precursor="true">MNIRSKKRIFLIILSLFCLIQAAAATTIVAASDSSASSKASAQYVCDGSGDQSQINAALASGGTVQLTEGTFHTDGTILTTGNSVLKGQGPNKTIISMSGDYDARIDIAHDYTTVQDLQITTRGWLMIQASHIKVHNVVIQNSKKTAPTVNGMFFVWANGRVCEDIEFVDCQAIDVGSTGFNVNGMNSPRTTKNIRFVNCLALRCGNSGSGKIWAVGFDFHEGADLYDLQVTNCRAEDNWESGFYFEPNFVSGDDPNMDLPVQKNSVLTNCVSVNNGWRNTDPTRFYLSGYYLSCGVTLNNCVAINNRNNGFWVWQSAQDVILNNCSDDGSNYAFQFRTGTNIQLNNCVSKNARTYGIYAWGSDGVVVKNFKLINPKQSTGSISLGLREDHPNDPWPVTDCTFEIYVSGVDPAKVITYHNCANNQISINGYIATDPTTTITPDPTSNPTTTTIVTIPLPGQTVTQIPTPVAFGTSVIPGTILAADYNTGGEGVGYHDTTSGNQGGAYRSDDVDLEYSTGTDGPVVGYMRPGEWLAYTVTVGTAGVYDATFKVSSATDGNSFTVTMDDIPITTVVVPNTGSFDTYTTVKMPVYVLAGTHQMKVTTTGYHNLATMVFTTHTDTPLPTTTVTTVATTTVATTATSPPSTHGGTNIPGTILAENYDDGGEGVAYHDTTPGNQGGQYRSDDVDIEYSAAEGTNVLSYVRPGEWIRYTANVAAAGVFDVSFRVSTPKSGTSFVVQVDGMDACMVNVPNTGSFDTYTTVVQQISLPAGLHQIRINFNGYDNLEFMRFQPSGGAATTTTTATQTTTPISTSTLLPVPIPKSYGNGVIPGVIEAEDYNNGGEGVGYYDTTPGNTGGQYRNDDVDIEYSNGENSPVVSYIRAGEWLKYTVNVQSTTLYDVLFRVSSPQSGTTMNLQVDGSSVCQVVVPNTGSYDTYTTVTKQVSLAAGPHVLKLMAGGYQNLNWIQFKTHGLTQGAALLEVTANQTVVEPTSLPTVAEAVPMVTTGQPAQVETTTQANLTTPSVTMVQTVAMPTTSAPVETQTQISVSTPLPVITQSAPVQNVTTVQTAATTAAAITTVQTTAVPTTVAVNTTVIQTVTPVATVTDAPAPAGAPTYVPQPAGYTLPGRIEAENFKDGGEGIGYHMNTLNSTGGQYRNDLVPVHYSTVEKGYLVNNLTKDTWLAYAVNAPVAGNYTVALQASSQEKTRVLVQLDGADLCTLEVPGTQTCALTQTQKPVAIPAGTHTLTLKPLGTMTLDYLQFS</sequence>
<dbReference type="CDD" id="cd04080">
    <property type="entry name" value="CBM6_cellulase-like"/>
    <property type="match status" value="4"/>
</dbReference>
<keyword evidence="5" id="KW-1185">Reference proteome</keyword>
<dbReference type="GeneID" id="7271617"/>
<gene>
    <name evidence="4" type="ordered locus">Mpal_2137</name>
</gene>
<dbReference type="PROSITE" id="PS51175">
    <property type="entry name" value="CBM6"/>
    <property type="match status" value="4"/>
</dbReference>
<evidence type="ECO:0000259" key="3">
    <source>
        <dbReference type="PROSITE" id="PS51175"/>
    </source>
</evidence>
<dbReference type="AlphaFoldDB" id="B8GDT4"/>
<evidence type="ECO:0000256" key="1">
    <source>
        <dbReference type="ARBA" id="ARBA00022729"/>
    </source>
</evidence>
<dbReference type="PANTHER" id="PTHR40469:SF2">
    <property type="entry name" value="GALACTOSE-BINDING DOMAIN-LIKE SUPERFAMILY PROTEIN"/>
    <property type="match status" value="1"/>
</dbReference>
<dbReference type="InterPro" id="IPR005084">
    <property type="entry name" value="CBM6"/>
</dbReference>
<dbReference type="InterPro" id="IPR006626">
    <property type="entry name" value="PbH1"/>
</dbReference>
<dbReference type="SUPFAM" id="SSF49785">
    <property type="entry name" value="Galactose-binding domain-like"/>
    <property type="match status" value="4"/>
</dbReference>
<dbReference type="STRING" id="521011.Mpal_2137"/>
<dbReference type="Pfam" id="PF03422">
    <property type="entry name" value="CBM_6"/>
    <property type="match status" value="4"/>
</dbReference>
<dbReference type="Gene3D" id="2.160.20.10">
    <property type="entry name" value="Single-stranded right-handed beta-helix, Pectin lyase-like"/>
    <property type="match status" value="1"/>
</dbReference>